<protein>
    <recommendedName>
        <fullName evidence="4">General secretion pathway protein GspK</fullName>
    </recommendedName>
</protein>
<evidence type="ECO:0008006" key="4">
    <source>
        <dbReference type="Google" id="ProtNLM"/>
    </source>
</evidence>
<evidence type="ECO:0000256" key="1">
    <source>
        <dbReference type="SAM" id="Phobius"/>
    </source>
</evidence>
<dbReference type="RefSeq" id="WP_119910931.1">
    <property type="nucleotide sequence ID" value="NZ_QZCH01000014.1"/>
</dbReference>
<evidence type="ECO:0000313" key="2">
    <source>
        <dbReference type="EMBL" id="RJG42729.1"/>
    </source>
</evidence>
<evidence type="ECO:0000313" key="3">
    <source>
        <dbReference type="Proteomes" id="UP000283255"/>
    </source>
</evidence>
<proteinExistence type="predicted"/>
<feature type="transmembrane region" description="Helical" evidence="1">
    <location>
        <begin position="16"/>
        <end position="35"/>
    </location>
</feature>
<keyword evidence="1" id="KW-1133">Transmembrane helix</keyword>
<dbReference type="EMBL" id="QZCH01000014">
    <property type="protein sequence ID" value="RJG42729.1"/>
    <property type="molecule type" value="Genomic_DNA"/>
</dbReference>
<keyword evidence="3" id="KW-1185">Reference proteome</keyword>
<name>A0A418YDX1_9GAMM</name>
<accession>A0A418YDX1</accession>
<dbReference type="AlphaFoldDB" id="A0A418YDX1"/>
<comment type="caution">
    <text evidence="2">The sequence shown here is derived from an EMBL/GenBank/DDBJ whole genome shotgun (WGS) entry which is preliminary data.</text>
</comment>
<dbReference type="OrthoDB" id="9181871at2"/>
<keyword evidence="1" id="KW-0472">Membrane</keyword>
<dbReference type="Proteomes" id="UP000283255">
    <property type="component" value="Unassembled WGS sequence"/>
</dbReference>
<organism evidence="2 3">
    <name type="scientific">Motilimonas pumila</name>
    <dbReference type="NCBI Taxonomy" id="2303987"/>
    <lineage>
        <taxon>Bacteria</taxon>
        <taxon>Pseudomonadati</taxon>
        <taxon>Pseudomonadota</taxon>
        <taxon>Gammaproteobacteria</taxon>
        <taxon>Alteromonadales</taxon>
        <taxon>Alteromonadales genera incertae sedis</taxon>
        <taxon>Motilimonas</taxon>
    </lineage>
</organism>
<gene>
    <name evidence="2" type="ORF">D1Z90_11605</name>
</gene>
<sequence>MRPFNTVSSCLLQKGAVLPLTLIILAILSILAMTLSQRAAGYLDTAVDYKKQWQAELTIHNAEQRVLLTLIAGDFKPGRIDIGNTRLPIYGKPYKLSNGVMVKVQDEAGILNILHARQKDVISLFRNLGYGTVSASLAAEAFAWQNPSSNYTSSDNARGFPYRSQDEFLELTQMKPELFNGRGHNALAIKDYLLAAGPGWLNYAAMPEVILRSVMSVKQEELQQINTLRERGRWRELEMMMRRLGMYGDGLEFTPSPNFVVNYEVDGFRAKGNYKLVTASHVLFEKRIWQFPDQDRF</sequence>
<reference evidence="2 3" key="2">
    <citation type="submission" date="2019-01" db="EMBL/GenBank/DDBJ databases">
        <title>Motilimonas pumilus sp. nov., isolated from the gut of sea cucumber (Apostichopus japonicus).</title>
        <authorList>
            <person name="Wang F.-Q."/>
            <person name="Ren L.-H."/>
            <person name="Lin Y.-W."/>
            <person name="Sun G.-H."/>
            <person name="Du Z.-J."/>
            <person name="Zhao J.-X."/>
            <person name="Liu X.-J."/>
            <person name="Liu L.-J."/>
        </authorList>
    </citation>
    <scope>NUCLEOTIDE SEQUENCE [LARGE SCALE GENOMIC DNA]</scope>
    <source>
        <strain evidence="2 3">PLHSC7-2</strain>
    </source>
</reference>
<keyword evidence="1" id="KW-0812">Transmembrane</keyword>
<reference evidence="2 3" key="1">
    <citation type="submission" date="2018-09" db="EMBL/GenBank/DDBJ databases">
        <authorList>
            <person name="Wang F."/>
        </authorList>
    </citation>
    <scope>NUCLEOTIDE SEQUENCE [LARGE SCALE GENOMIC DNA]</scope>
    <source>
        <strain evidence="2 3">PLHSC7-2</strain>
    </source>
</reference>